<dbReference type="PANTHER" id="PTHR11895:SF7">
    <property type="entry name" value="GLUTAMYL-TRNA(GLN) AMIDOTRANSFERASE SUBUNIT A, MITOCHONDRIAL"/>
    <property type="match status" value="1"/>
</dbReference>
<dbReference type="Pfam" id="PF01425">
    <property type="entry name" value="Amidase"/>
    <property type="match status" value="2"/>
</dbReference>
<evidence type="ECO:0000259" key="3">
    <source>
        <dbReference type="Pfam" id="PF01425"/>
    </source>
</evidence>
<name>A0A9X3SRJ2_9ACTN</name>
<dbReference type="InterPro" id="IPR036928">
    <property type="entry name" value="AS_sf"/>
</dbReference>
<dbReference type="SUPFAM" id="SSF75304">
    <property type="entry name" value="Amidase signature (AS) enzymes"/>
    <property type="match status" value="1"/>
</dbReference>
<evidence type="ECO:0000256" key="1">
    <source>
        <dbReference type="ARBA" id="ARBA00009199"/>
    </source>
</evidence>
<dbReference type="AlphaFoldDB" id="A0A9X3SRJ2"/>
<accession>A0A9X3SRJ2</accession>
<gene>
    <name evidence="4" type="ORF">LG943_24055</name>
</gene>
<evidence type="ECO:0000313" key="5">
    <source>
        <dbReference type="Proteomes" id="UP001140076"/>
    </source>
</evidence>
<feature type="region of interest" description="Disordered" evidence="2">
    <location>
        <begin position="275"/>
        <end position="314"/>
    </location>
</feature>
<comment type="caution">
    <text evidence="4">The sequence shown here is derived from an EMBL/GenBank/DDBJ whole genome shotgun (WGS) entry which is preliminary data.</text>
</comment>
<dbReference type="PANTHER" id="PTHR11895">
    <property type="entry name" value="TRANSAMIDASE"/>
    <property type="match status" value="1"/>
</dbReference>
<dbReference type="Proteomes" id="UP001140076">
    <property type="component" value="Unassembled WGS sequence"/>
</dbReference>
<protein>
    <submittedName>
        <fullName evidence="4">Amidase</fullName>
    </submittedName>
</protein>
<dbReference type="EMBL" id="JAJAQC010000055">
    <property type="protein sequence ID" value="MDA0567371.1"/>
    <property type="molecule type" value="Genomic_DNA"/>
</dbReference>
<keyword evidence="5" id="KW-1185">Reference proteome</keyword>
<sequence length="463" mass="46141">MNAEAKAEPEPHPAAGAAEIAARVRGGASSAVAEVRAALRAVARGDTGLNAFAEVWPRAAQERAAHVDAALARGADLPLAGVPIGVKAWEGTASLQARRLVAAGAVPVGATSVPGPGTPWRTWGTTDRGRTANPWRADATPGGSSAGSGAAVGAGLVPLATAGDGAGSTRIPAAWCGAVGYKPTTGLLPARDPAGLAVGGPIARTVADVRLYARVVLGAATDGPGAAGARTGAGTVRPGRLRVVWSSDLGFAEVDPEIEHVAHTALLAWARGSSARPVPVNPADASARPGTSAPDGRDREGAQAAAAGGGAGGRGGRWGVVDVVAAGLDCVDPAGEWFARREAPGRAGAAEGDPDRGAGSVAGHNRARLDALFSGADLLATPTTPNRPHGHDGPGEVMSVALTWLFNITGHPAISLPAGFTADGLPVGLHLVAPHHRDGLLLRAAADYQAVCPWPPTPWPSTS</sequence>
<evidence type="ECO:0000256" key="2">
    <source>
        <dbReference type="SAM" id="MobiDB-lite"/>
    </source>
</evidence>
<proteinExistence type="inferred from homology"/>
<dbReference type="Gene3D" id="3.90.1300.10">
    <property type="entry name" value="Amidase signature (AS) domain"/>
    <property type="match status" value="1"/>
</dbReference>
<reference evidence="4" key="1">
    <citation type="submission" date="2021-10" db="EMBL/GenBank/DDBJ databases">
        <title>Streptomonospora sp. nov., isolated from mangrove soil.</title>
        <authorList>
            <person name="Chen X."/>
            <person name="Ge X."/>
            <person name="Liu W."/>
        </authorList>
    </citation>
    <scope>NUCLEOTIDE SEQUENCE</scope>
    <source>
        <strain evidence="4">S1-112</strain>
    </source>
</reference>
<feature type="region of interest" description="Disordered" evidence="2">
    <location>
        <begin position="112"/>
        <end position="132"/>
    </location>
</feature>
<comment type="similarity">
    <text evidence="1">Belongs to the amidase family.</text>
</comment>
<feature type="domain" description="Amidase" evidence="3">
    <location>
        <begin position="366"/>
        <end position="442"/>
    </location>
</feature>
<dbReference type="GO" id="GO:0003824">
    <property type="term" value="F:catalytic activity"/>
    <property type="evidence" value="ECO:0007669"/>
    <property type="project" value="InterPro"/>
</dbReference>
<organism evidence="4 5">
    <name type="scientific">Streptomonospora mangrovi</name>
    <dbReference type="NCBI Taxonomy" id="2883123"/>
    <lineage>
        <taxon>Bacteria</taxon>
        <taxon>Bacillati</taxon>
        <taxon>Actinomycetota</taxon>
        <taxon>Actinomycetes</taxon>
        <taxon>Streptosporangiales</taxon>
        <taxon>Nocardiopsidaceae</taxon>
        <taxon>Streptomonospora</taxon>
    </lineage>
</organism>
<dbReference type="InterPro" id="IPR023631">
    <property type="entry name" value="Amidase_dom"/>
</dbReference>
<dbReference type="InterPro" id="IPR000120">
    <property type="entry name" value="Amidase"/>
</dbReference>
<feature type="domain" description="Amidase" evidence="3">
    <location>
        <begin position="35"/>
        <end position="266"/>
    </location>
</feature>
<feature type="compositionally biased region" description="Low complexity" evidence="2">
    <location>
        <begin position="114"/>
        <end position="126"/>
    </location>
</feature>
<evidence type="ECO:0000313" key="4">
    <source>
        <dbReference type="EMBL" id="MDA0567371.1"/>
    </source>
</evidence>